<dbReference type="EMBL" id="JAMOIM010000014">
    <property type="protein sequence ID" value="MCW6510183.1"/>
    <property type="molecule type" value="Genomic_DNA"/>
</dbReference>
<reference evidence="1" key="1">
    <citation type="submission" date="2022-05" db="EMBL/GenBank/DDBJ databases">
        <authorList>
            <person name="Pankratov T."/>
        </authorList>
    </citation>
    <scope>NUCLEOTIDE SEQUENCE</scope>
    <source>
        <strain evidence="1">BP6-180914</strain>
    </source>
</reference>
<name>A0AA41YZW3_9HYPH</name>
<proteinExistence type="predicted"/>
<dbReference type="Proteomes" id="UP001165667">
    <property type="component" value="Unassembled WGS sequence"/>
</dbReference>
<keyword evidence="2" id="KW-1185">Reference proteome</keyword>
<dbReference type="RefSeq" id="WP_282586560.1">
    <property type="nucleotide sequence ID" value="NZ_JAMOIM010000014.1"/>
</dbReference>
<sequence>MSGKPLVKISLKTGDEATARMRWVQIHPQVEALVQIARVSANGASAPKQAPVQVDRLTRDQISIMGAQAHHDILYEHDRTWVDPTFSPPVTTVITKLMLAKGAAMNRERPRT</sequence>
<accession>A0AA41YZW3</accession>
<protein>
    <submittedName>
        <fullName evidence="1">Uncharacterized protein</fullName>
    </submittedName>
</protein>
<comment type="caution">
    <text evidence="1">The sequence shown here is derived from an EMBL/GenBank/DDBJ whole genome shotgun (WGS) entry which is preliminary data.</text>
</comment>
<gene>
    <name evidence="1" type="ORF">M8523_19370</name>
</gene>
<organism evidence="1 2">
    <name type="scientific">Lichenifustis flavocetrariae</name>
    <dbReference type="NCBI Taxonomy" id="2949735"/>
    <lineage>
        <taxon>Bacteria</taxon>
        <taxon>Pseudomonadati</taxon>
        <taxon>Pseudomonadota</taxon>
        <taxon>Alphaproteobacteria</taxon>
        <taxon>Hyphomicrobiales</taxon>
        <taxon>Lichenihabitantaceae</taxon>
        <taxon>Lichenifustis</taxon>
    </lineage>
</organism>
<dbReference type="AlphaFoldDB" id="A0AA41YZW3"/>
<evidence type="ECO:0000313" key="2">
    <source>
        <dbReference type="Proteomes" id="UP001165667"/>
    </source>
</evidence>
<evidence type="ECO:0000313" key="1">
    <source>
        <dbReference type="EMBL" id="MCW6510183.1"/>
    </source>
</evidence>